<evidence type="ECO:0000313" key="1">
    <source>
        <dbReference type="EMBL" id="TMR39570.1"/>
    </source>
</evidence>
<sequence>MPLSEGWRDQYERMLRSHARLAETAAPSPLDAAEARDRLYHFFQDAYHLKDWLKNDQAAGLDAVTNQALERHITATPALAMCADLCNGTKHLTLRDGRIPGSPAVFTSQDIDVAFTPDTCPADPAVPLRLRMIPRSSILVGHTWVASSNDQRYDVFVLANGVVAAWNDWLDRQGITP</sequence>
<dbReference type="OrthoDB" id="4737579at2"/>
<reference evidence="1 2" key="1">
    <citation type="submission" date="2019-05" db="EMBL/GenBank/DDBJ databases">
        <title>Draft genome sequence of Nonomuraea zeae DSM 100528.</title>
        <authorList>
            <person name="Saricaoglu S."/>
            <person name="Isik K."/>
        </authorList>
    </citation>
    <scope>NUCLEOTIDE SEQUENCE [LARGE SCALE GENOMIC DNA]</scope>
    <source>
        <strain evidence="1 2">DSM 100528</strain>
    </source>
</reference>
<evidence type="ECO:0000313" key="2">
    <source>
        <dbReference type="Proteomes" id="UP000306628"/>
    </source>
</evidence>
<gene>
    <name evidence="1" type="ORF">ETD85_00730</name>
</gene>
<dbReference type="AlphaFoldDB" id="A0A5S4HJP1"/>
<name>A0A5S4HJP1_9ACTN</name>
<accession>A0A5S4HJP1</accession>
<comment type="caution">
    <text evidence="1">The sequence shown here is derived from an EMBL/GenBank/DDBJ whole genome shotgun (WGS) entry which is preliminary data.</text>
</comment>
<dbReference type="RefSeq" id="WP_138687596.1">
    <property type="nucleotide sequence ID" value="NZ_JBHSAZ010000112.1"/>
</dbReference>
<organism evidence="1 2">
    <name type="scientific">Nonomuraea zeae</name>
    <dbReference type="NCBI Taxonomy" id="1642303"/>
    <lineage>
        <taxon>Bacteria</taxon>
        <taxon>Bacillati</taxon>
        <taxon>Actinomycetota</taxon>
        <taxon>Actinomycetes</taxon>
        <taxon>Streptosporangiales</taxon>
        <taxon>Streptosporangiaceae</taxon>
        <taxon>Nonomuraea</taxon>
    </lineage>
</organism>
<dbReference type="Proteomes" id="UP000306628">
    <property type="component" value="Unassembled WGS sequence"/>
</dbReference>
<keyword evidence="2" id="KW-1185">Reference proteome</keyword>
<proteinExistence type="predicted"/>
<dbReference type="EMBL" id="VCKX01000002">
    <property type="protein sequence ID" value="TMR39570.1"/>
    <property type="molecule type" value="Genomic_DNA"/>
</dbReference>
<protein>
    <submittedName>
        <fullName evidence="1">Uncharacterized protein</fullName>
    </submittedName>
</protein>